<gene>
    <name evidence="1" type="ORF">SSLN_LOCUS3419</name>
</gene>
<accession>A0A183SGS1</accession>
<dbReference type="OrthoDB" id="10070415at2759"/>
<evidence type="ECO:0000313" key="1">
    <source>
        <dbReference type="EMBL" id="VDL89804.1"/>
    </source>
</evidence>
<proteinExistence type="predicted"/>
<dbReference type="WBParaSite" id="SSLN_0000352201-mRNA-1">
    <property type="protein sequence ID" value="SSLN_0000352201-mRNA-1"/>
    <property type="gene ID" value="SSLN_0000352201"/>
</dbReference>
<reference evidence="3" key="1">
    <citation type="submission" date="2016-06" db="UniProtKB">
        <authorList>
            <consortium name="WormBaseParasite"/>
        </authorList>
    </citation>
    <scope>IDENTIFICATION</scope>
</reference>
<dbReference type="AlphaFoldDB" id="A0A183SGS1"/>
<organism evidence="3">
    <name type="scientific">Schistocephalus solidus</name>
    <name type="common">Tapeworm</name>
    <dbReference type="NCBI Taxonomy" id="70667"/>
    <lineage>
        <taxon>Eukaryota</taxon>
        <taxon>Metazoa</taxon>
        <taxon>Spiralia</taxon>
        <taxon>Lophotrochozoa</taxon>
        <taxon>Platyhelminthes</taxon>
        <taxon>Cestoda</taxon>
        <taxon>Eucestoda</taxon>
        <taxon>Diphyllobothriidea</taxon>
        <taxon>Diphyllobothriidae</taxon>
        <taxon>Schistocephalus</taxon>
    </lineage>
</organism>
<reference evidence="1 2" key="2">
    <citation type="submission" date="2018-11" db="EMBL/GenBank/DDBJ databases">
        <authorList>
            <consortium name="Pathogen Informatics"/>
        </authorList>
    </citation>
    <scope>NUCLEOTIDE SEQUENCE [LARGE SCALE GENOMIC DNA]</scope>
    <source>
        <strain evidence="1 2">NST_G2</strain>
    </source>
</reference>
<dbReference type="Proteomes" id="UP000275846">
    <property type="component" value="Unassembled WGS sequence"/>
</dbReference>
<evidence type="ECO:0000313" key="2">
    <source>
        <dbReference type="Proteomes" id="UP000275846"/>
    </source>
</evidence>
<sequence length="190" mass="21739">MKRCVEHFRNVLNQPFTISDTAIDQQPQVETKAYLELLPSLQETIGAMQQLSCGKAPGLDAIPAEIEKHGGPNRCTSSQRFSRRCGTMNRCHNRPTLQTEGEPPTLRQQLRNLTAQHCQEIFVQIPLNCLRSHIEQGFLPKSQDSLHPHRGTTEMNYAARQFLEKYQEMPTHLYSTFVDLTKAFDMGNRE</sequence>
<keyword evidence="2" id="KW-1185">Reference proteome</keyword>
<dbReference type="EMBL" id="UYSU01032534">
    <property type="protein sequence ID" value="VDL89804.1"/>
    <property type="molecule type" value="Genomic_DNA"/>
</dbReference>
<evidence type="ECO:0000313" key="3">
    <source>
        <dbReference type="WBParaSite" id="SSLN_0000352201-mRNA-1"/>
    </source>
</evidence>
<protein>
    <submittedName>
        <fullName evidence="3">Reverse transcriptase domain-containing protein</fullName>
    </submittedName>
</protein>
<name>A0A183SGS1_SCHSO</name>